<feature type="chain" id="PRO_5040843528" description="GPI anchored serine-rich protein" evidence="2">
    <location>
        <begin position="18"/>
        <end position="195"/>
    </location>
</feature>
<evidence type="ECO:0000256" key="1">
    <source>
        <dbReference type="SAM" id="MobiDB-lite"/>
    </source>
</evidence>
<gene>
    <name evidence="3" type="ORF">N7469_011504</name>
</gene>
<evidence type="ECO:0000256" key="2">
    <source>
        <dbReference type="SAM" id="SignalP"/>
    </source>
</evidence>
<feature type="region of interest" description="Disordered" evidence="1">
    <location>
        <begin position="139"/>
        <end position="165"/>
    </location>
</feature>
<feature type="region of interest" description="Disordered" evidence="1">
    <location>
        <begin position="41"/>
        <end position="117"/>
    </location>
</feature>
<evidence type="ECO:0008006" key="5">
    <source>
        <dbReference type="Google" id="ProtNLM"/>
    </source>
</evidence>
<dbReference type="OrthoDB" id="3565477at2759"/>
<reference evidence="3" key="1">
    <citation type="submission" date="2022-11" db="EMBL/GenBank/DDBJ databases">
        <authorList>
            <person name="Petersen C."/>
        </authorList>
    </citation>
    <scope>NUCLEOTIDE SEQUENCE</scope>
    <source>
        <strain evidence="3">IBT 23319</strain>
    </source>
</reference>
<evidence type="ECO:0000313" key="4">
    <source>
        <dbReference type="Proteomes" id="UP001147733"/>
    </source>
</evidence>
<dbReference type="RefSeq" id="XP_056495473.1">
    <property type="nucleotide sequence ID" value="XM_056650409.1"/>
</dbReference>
<sequence length="195" mass="18927">MRFTIATIALYASLAAAAVQNGADSTVYQTDEVTVISCAPTVTDCPGRQTSTPAAGVEPTTTPAGVEPTTTPAGVEPTGSPAPSGPVPSGPASSGWSSVPAPPAVTPSTGAPQPPAVTPVQSYSMTTFTSCVPTVITSQVPVPSTPGGGSPRRPRLRCGTSPVSPSGTPAFNGAGALSGSLTFAGAAAAAAFFLA</sequence>
<accession>A0A9W9TCY6</accession>
<evidence type="ECO:0000313" key="3">
    <source>
        <dbReference type="EMBL" id="KAJ5217879.1"/>
    </source>
</evidence>
<keyword evidence="4" id="KW-1185">Reference proteome</keyword>
<organism evidence="3 4">
    <name type="scientific">Penicillium citrinum</name>
    <dbReference type="NCBI Taxonomy" id="5077"/>
    <lineage>
        <taxon>Eukaryota</taxon>
        <taxon>Fungi</taxon>
        <taxon>Dikarya</taxon>
        <taxon>Ascomycota</taxon>
        <taxon>Pezizomycotina</taxon>
        <taxon>Eurotiomycetes</taxon>
        <taxon>Eurotiomycetidae</taxon>
        <taxon>Eurotiales</taxon>
        <taxon>Aspergillaceae</taxon>
        <taxon>Penicillium</taxon>
    </lineage>
</organism>
<protein>
    <recommendedName>
        <fullName evidence="5">GPI anchored serine-rich protein</fullName>
    </recommendedName>
</protein>
<dbReference type="GeneID" id="81389576"/>
<feature type="compositionally biased region" description="Low complexity" evidence="1">
    <location>
        <begin position="90"/>
        <end position="99"/>
    </location>
</feature>
<dbReference type="Proteomes" id="UP001147733">
    <property type="component" value="Unassembled WGS sequence"/>
</dbReference>
<proteinExistence type="predicted"/>
<dbReference type="AlphaFoldDB" id="A0A9W9TCY6"/>
<name>A0A9W9TCY6_PENCI</name>
<feature type="compositionally biased region" description="Low complexity" evidence="1">
    <location>
        <begin position="57"/>
        <end position="82"/>
    </location>
</feature>
<dbReference type="EMBL" id="JAPQKT010000010">
    <property type="protein sequence ID" value="KAJ5217879.1"/>
    <property type="molecule type" value="Genomic_DNA"/>
</dbReference>
<feature type="signal peptide" evidence="2">
    <location>
        <begin position="1"/>
        <end position="17"/>
    </location>
</feature>
<keyword evidence="2" id="KW-0732">Signal</keyword>
<reference evidence="3" key="2">
    <citation type="journal article" date="2023" name="IMA Fungus">
        <title>Comparative genomic study of the Penicillium genus elucidates a diverse pangenome and 15 lateral gene transfer events.</title>
        <authorList>
            <person name="Petersen C."/>
            <person name="Sorensen T."/>
            <person name="Nielsen M.R."/>
            <person name="Sondergaard T.E."/>
            <person name="Sorensen J.L."/>
            <person name="Fitzpatrick D.A."/>
            <person name="Frisvad J.C."/>
            <person name="Nielsen K.L."/>
        </authorList>
    </citation>
    <scope>NUCLEOTIDE SEQUENCE</scope>
    <source>
        <strain evidence="3">IBT 23319</strain>
    </source>
</reference>
<comment type="caution">
    <text evidence="3">The sequence shown here is derived from an EMBL/GenBank/DDBJ whole genome shotgun (WGS) entry which is preliminary data.</text>
</comment>